<reference evidence="3 4" key="1">
    <citation type="submission" date="2024-11" db="EMBL/GenBank/DDBJ databases">
        <title>Chromosome-level genome assembly of the freshwater bivalve Anodonta woodiana.</title>
        <authorList>
            <person name="Chen X."/>
        </authorList>
    </citation>
    <scope>NUCLEOTIDE SEQUENCE [LARGE SCALE GENOMIC DNA]</scope>
    <source>
        <strain evidence="3">MN2024</strain>
        <tissue evidence="3">Gills</tissue>
    </source>
</reference>
<keyword evidence="1" id="KW-0812">Transmembrane</keyword>
<protein>
    <submittedName>
        <fullName evidence="3">Uncharacterized protein</fullName>
    </submittedName>
</protein>
<dbReference type="AlphaFoldDB" id="A0ABD3T5M4"/>
<comment type="caution">
    <text evidence="3">The sequence shown here is derived from an EMBL/GenBank/DDBJ whole genome shotgun (WGS) entry which is preliminary data.</text>
</comment>
<keyword evidence="2" id="KW-0732">Signal</keyword>
<feature type="transmembrane region" description="Helical" evidence="1">
    <location>
        <begin position="107"/>
        <end position="128"/>
    </location>
</feature>
<evidence type="ECO:0000256" key="2">
    <source>
        <dbReference type="SAM" id="SignalP"/>
    </source>
</evidence>
<dbReference type="EMBL" id="JBJQND010000019">
    <property type="protein sequence ID" value="KAL3831748.1"/>
    <property type="molecule type" value="Genomic_DNA"/>
</dbReference>
<evidence type="ECO:0000256" key="1">
    <source>
        <dbReference type="SAM" id="Phobius"/>
    </source>
</evidence>
<keyword evidence="1" id="KW-1133">Transmembrane helix</keyword>
<dbReference type="Proteomes" id="UP001634394">
    <property type="component" value="Unassembled WGS sequence"/>
</dbReference>
<evidence type="ECO:0000313" key="4">
    <source>
        <dbReference type="Proteomes" id="UP001634394"/>
    </source>
</evidence>
<keyword evidence="1" id="KW-0472">Membrane</keyword>
<feature type="chain" id="PRO_5044785818" evidence="2">
    <location>
        <begin position="26"/>
        <end position="130"/>
    </location>
</feature>
<proteinExistence type="predicted"/>
<feature type="signal peptide" evidence="2">
    <location>
        <begin position="1"/>
        <end position="25"/>
    </location>
</feature>
<evidence type="ECO:0000313" key="3">
    <source>
        <dbReference type="EMBL" id="KAL3831748.1"/>
    </source>
</evidence>
<keyword evidence="4" id="KW-1185">Reference proteome</keyword>
<name>A0ABD3T5M4_SINWO</name>
<organism evidence="3 4">
    <name type="scientific">Sinanodonta woodiana</name>
    <name type="common">Chinese pond mussel</name>
    <name type="synonym">Anodonta woodiana</name>
    <dbReference type="NCBI Taxonomy" id="1069815"/>
    <lineage>
        <taxon>Eukaryota</taxon>
        <taxon>Metazoa</taxon>
        <taxon>Spiralia</taxon>
        <taxon>Lophotrochozoa</taxon>
        <taxon>Mollusca</taxon>
        <taxon>Bivalvia</taxon>
        <taxon>Autobranchia</taxon>
        <taxon>Heteroconchia</taxon>
        <taxon>Palaeoheterodonta</taxon>
        <taxon>Unionida</taxon>
        <taxon>Unionoidea</taxon>
        <taxon>Unionidae</taxon>
        <taxon>Unioninae</taxon>
        <taxon>Sinanodonta</taxon>
    </lineage>
</organism>
<sequence length="130" mass="14277">MENKANRWCLFVIICSGFYVASVGAIDCYVCTSDDTGCGTQVNHYTLLLNQKVQSGCSACTKSFQFLDTIWAKIQRRCGGNGDSCSWVFGHGQCVCSTTFCNGHNQIHASILTVLLVSLIVFCLQNIFAR</sequence>
<accession>A0ABD3T5M4</accession>
<gene>
    <name evidence="3" type="ORF">ACJMK2_023462</name>
</gene>